<dbReference type="CDD" id="cd02440">
    <property type="entry name" value="AdoMet_MTases"/>
    <property type="match status" value="1"/>
</dbReference>
<name>A0A1I0DH18_9GAMM</name>
<dbReference type="PANTHER" id="PTHR43464">
    <property type="entry name" value="METHYLTRANSFERASE"/>
    <property type="match status" value="1"/>
</dbReference>
<dbReference type="SUPFAM" id="SSF53335">
    <property type="entry name" value="S-adenosyl-L-methionine-dependent methyltransferases"/>
    <property type="match status" value="1"/>
</dbReference>
<dbReference type="NCBIfam" id="NF011650">
    <property type="entry name" value="PRK15068.1"/>
    <property type="match status" value="1"/>
</dbReference>
<protein>
    <recommendedName>
        <fullName evidence="3">tRNA U34 carboxymethyltransferase</fullName>
        <ecNumber evidence="3">2.5.1.-</ecNumber>
    </recommendedName>
</protein>
<gene>
    <name evidence="3" type="primary">cmoB</name>
    <name evidence="4" type="ORF">SAMN02583745_01989</name>
</gene>
<dbReference type="Gene3D" id="3.40.50.150">
    <property type="entry name" value="Vaccinia Virus protein VP39"/>
    <property type="match status" value="1"/>
</dbReference>
<comment type="subunit">
    <text evidence="3">Homotetramer.</text>
</comment>
<dbReference type="InterPro" id="IPR029063">
    <property type="entry name" value="SAM-dependent_MTases_sf"/>
</dbReference>
<feature type="binding site" evidence="3">
    <location>
        <begin position="165"/>
        <end position="167"/>
    </location>
    <ligand>
        <name>carboxy-S-adenosyl-L-methionine</name>
        <dbReference type="ChEBI" id="CHEBI:134278"/>
    </ligand>
</feature>
<feature type="binding site" evidence="3">
    <location>
        <position position="328"/>
    </location>
    <ligand>
        <name>carboxy-S-adenosyl-L-methionine</name>
        <dbReference type="ChEBI" id="CHEBI:134278"/>
    </ligand>
</feature>
<keyword evidence="2 3" id="KW-0819">tRNA processing</keyword>
<keyword evidence="5" id="KW-1185">Reference proteome</keyword>
<dbReference type="STRING" id="1123402.SAMN02583745_01989"/>
<feature type="binding site" evidence="3">
    <location>
        <position position="118"/>
    </location>
    <ligand>
        <name>carboxy-S-adenosyl-L-methionine</name>
        <dbReference type="ChEBI" id="CHEBI:134278"/>
    </ligand>
</feature>
<feature type="binding site" evidence="3">
    <location>
        <position position="209"/>
    </location>
    <ligand>
        <name>carboxy-S-adenosyl-L-methionine</name>
        <dbReference type="ChEBI" id="CHEBI:134278"/>
    </ligand>
</feature>
<dbReference type="InterPro" id="IPR027555">
    <property type="entry name" value="Mo5U34_MeTrfas-like"/>
</dbReference>
<organism evidence="4 5">
    <name type="scientific">Thorsellia anophelis DSM 18579</name>
    <dbReference type="NCBI Taxonomy" id="1123402"/>
    <lineage>
        <taxon>Bacteria</taxon>
        <taxon>Pseudomonadati</taxon>
        <taxon>Pseudomonadota</taxon>
        <taxon>Gammaproteobacteria</taxon>
        <taxon>Enterobacterales</taxon>
        <taxon>Thorselliaceae</taxon>
        <taxon>Thorsellia</taxon>
    </lineage>
</organism>
<keyword evidence="4" id="KW-0489">Methyltransferase</keyword>
<sequence length="336" mass="38584">MSITTTQLIEQQYKTLYQHLASSHLSHWLETLPAQLALWIQNNPATLLNSPNYKWHKAIENMPLIEPNEIEFKDSVSVKGTTPLSEGQIKGLMHQLKTLMPWRKGPFSLHGIDIDTEWRSDFKWNRLIQHISPLKDRWVLDVGCGSGYHLWRMLGEGAHTAIGIDPTELFLCQFMAVRKLLNHPFNAFHLPIGIEMLPELNAFDTVFSMGVLYHRRSALDHLLQLKNQLRSGGELVLETLVIEGDATKILVPHNRYAQMSNVYFIPSCDALILWLEKMGFTEIQLVDKTITTFEEQRKTDWMQNESLQDFLDPNNSSLTIEGYPAPLRAVFIAKKP</sequence>
<dbReference type="PANTHER" id="PTHR43464:SF95">
    <property type="entry name" value="TRNA U34 CARBOXYMETHYLTRANSFERASE"/>
    <property type="match status" value="1"/>
</dbReference>
<comment type="catalytic activity">
    <reaction evidence="3">
        <text>carboxy-S-adenosyl-L-methionine + 5-hydroxyuridine(34) in tRNA = 5-carboxymethoxyuridine(34) in tRNA + S-adenosyl-L-homocysteine + H(+)</text>
        <dbReference type="Rhea" id="RHEA:52848"/>
        <dbReference type="Rhea" id="RHEA-COMP:13381"/>
        <dbReference type="Rhea" id="RHEA-COMP:13383"/>
        <dbReference type="ChEBI" id="CHEBI:15378"/>
        <dbReference type="ChEBI" id="CHEBI:57856"/>
        <dbReference type="ChEBI" id="CHEBI:134278"/>
        <dbReference type="ChEBI" id="CHEBI:136877"/>
        <dbReference type="ChEBI" id="CHEBI:136879"/>
    </reaction>
</comment>
<comment type="function">
    <text evidence="3">Catalyzes carboxymethyl transfer from carboxy-S-adenosyl-L-methionine (Cx-SAM) to 5-hydroxyuridine (ho5U) to form 5-carboxymethoxyuridine (cmo5U) at position 34 in tRNAs.</text>
</comment>
<feature type="binding site" evidence="3">
    <location>
        <begin position="194"/>
        <end position="195"/>
    </location>
    <ligand>
        <name>carboxy-S-adenosyl-L-methionine</name>
        <dbReference type="ChEBI" id="CHEBI:134278"/>
    </ligand>
</feature>
<evidence type="ECO:0000313" key="4">
    <source>
        <dbReference type="EMBL" id="SET31726.1"/>
    </source>
</evidence>
<dbReference type="HAMAP" id="MF_01590">
    <property type="entry name" value="tRNA_carboxymethyltr_CmoB"/>
    <property type="match status" value="1"/>
</dbReference>
<reference evidence="5" key="1">
    <citation type="submission" date="2016-10" db="EMBL/GenBank/DDBJ databases">
        <authorList>
            <person name="Varghese N."/>
            <person name="Submissions S."/>
        </authorList>
    </citation>
    <scope>NUCLEOTIDE SEQUENCE [LARGE SCALE GENOMIC DNA]</scope>
    <source>
        <strain evidence="5">DSM 18579</strain>
    </source>
</reference>
<dbReference type="EMBL" id="FOHV01000016">
    <property type="protein sequence ID" value="SET31726.1"/>
    <property type="molecule type" value="Genomic_DNA"/>
</dbReference>
<dbReference type="OrthoDB" id="9773188at2"/>
<accession>A0A1I0DH18</accession>
<dbReference type="Pfam" id="PF08003">
    <property type="entry name" value="Methyltransf_9"/>
    <property type="match status" value="1"/>
</dbReference>
<feature type="binding site" evidence="3">
    <location>
        <position position="213"/>
    </location>
    <ligand>
        <name>carboxy-S-adenosyl-L-methionine</name>
        <dbReference type="ChEBI" id="CHEBI:134278"/>
    </ligand>
</feature>
<dbReference type="GO" id="GO:0002098">
    <property type="term" value="P:tRNA wobble uridine modification"/>
    <property type="evidence" value="ECO:0007669"/>
    <property type="project" value="InterPro"/>
</dbReference>
<dbReference type="Proteomes" id="UP000242642">
    <property type="component" value="Unassembled WGS sequence"/>
</dbReference>
<keyword evidence="1 3" id="KW-0808">Transferase</keyword>
<feature type="binding site" evidence="3">
    <location>
        <position position="104"/>
    </location>
    <ligand>
        <name>carboxy-S-adenosyl-L-methionine</name>
        <dbReference type="ChEBI" id="CHEBI:134278"/>
    </ligand>
</feature>
<evidence type="ECO:0000256" key="1">
    <source>
        <dbReference type="ARBA" id="ARBA00022679"/>
    </source>
</evidence>
<dbReference type="AlphaFoldDB" id="A0A1I0DH18"/>
<dbReference type="EC" id="2.5.1.-" evidence="3"/>
<dbReference type="InterPro" id="IPR010017">
    <property type="entry name" value="CmoB"/>
</dbReference>
<dbReference type="GO" id="GO:0016765">
    <property type="term" value="F:transferase activity, transferring alkyl or aryl (other than methyl) groups"/>
    <property type="evidence" value="ECO:0007669"/>
    <property type="project" value="UniProtKB-UniRule"/>
</dbReference>
<evidence type="ECO:0000313" key="5">
    <source>
        <dbReference type="Proteomes" id="UP000242642"/>
    </source>
</evidence>
<feature type="binding site" evidence="3">
    <location>
        <position position="123"/>
    </location>
    <ligand>
        <name>carboxy-S-adenosyl-L-methionine</name>
        <dbReference type="ChEBI" id="CHEBI:134278"/>
    </ligand>
</feature>
<dbReference type="RefSeq" id="WP_093320440.1">
    <property type="nucleotide sequence ID" value="NZ_FOHV01000016.1"/>
</dbReference>
<evidence type="ECO:0000256" key="3">
    <source>
        <dbReference type="HAMAP-Rule" id="MF_01590"/>
    </source>
</evidence>
<dbReference type="GO" id="GO:0008168">
    <property type="term" value="F:methyltransferase activity"/>
    <property type="evidence" value="ECO:0007669"/>
    <property type="project" value="UniProtKB-KW"/>
</dbReference>
<dbReference type="GO" id="GO:0032259">
    <property type="term" value="P:methylation"/>
    <property type="evidence" value="ECO:0007669"/>
    <property type="project" value="UniProtKB-KW"/>
</dbReference>
<proteinExistence type="inferred from homology"/>
<feature type="binding site" evidence="3">
    <location>
        <position position="143"/>
    </location>
    <ligand>
        <name>carboxy-S-adenosyl-L-methionine</name>
        <dbReference type="ChEBI" id="CHEBI:134278"/>
    </ligand>
</feature>
<comment type="similarity">
    <text evidence="3">Belongs to the class I-like SAM-binding methyltransferase superfamily. CmoB family.</text>
</comment>
<dbReference type="NCBIfam" id="TIGR00452">
    <property type="entry name" value="tRNA 5-methoxyuridine(34)/uridine 5-oxyacetic acid(34) synthase CmoB"/>
    <property type="match status" value="1"/>
</dbReference>
<evidence type="ECO:0000256" key="2">
    <source>
        <dbReference type="ARBA" id="ARBA00022694"/>
    </source>
</evidence>